<keyword evidence="1" id="KW-0472">Membrane</keyword>
<proteinExistence type="predicted"/>
<feature type="transmembrane region" description="Helical" evidence="1">
    <location>
        <begin position="20"/>
        <end position="41"/>
    </location>
</feature>
<keyword evidence="1" id="KW-0812">Transmembrane</keyword>
<keyword evidence="3" id="KW-1185">Reference proteome</keyword>
<gene>
    <name evidence="2" type="ORF">Dda_2405</name>
</gene>
<keyword evidence="1" id="KW-1133">Transmembrane helix</keyword>
<dbReference type="EMBL" id="JAQGDS010000002">
    <property type="protein sequence ID" value="KAJ6263833.1"/>
    <property type="molecule type" value="Genomic_DNA"/>
</dbReference>
<sequence length="124" mass="15100">MVQVFQFDNITREEWHAIRNAVLCFFSWHTFVFAIYLSMVTGPRPYSPIRRISKILNDIRERLLHFAQKTQDLLEGRWWPGQVHCERCRKLTPEEVRLEMEAERIWESPFYLRNPPQYSVFKNL</sequence>
<evidence type="ECO:0000313" key="2">
    <source>
        <dbReference type="EMBL" id="KAJ6263833.1"/>
    </source>
</evidence>
<organism evidence="2 3">
    <name type="scientific">Drechslerella dactyloides</name>
    <name type="common">Nematode-trapping fungus</name>
    <name type="synonym">Arthrobotrys dactyloides</name>
    <dbReference type="NCBI Taxonomy" id="74499"/>
    <lineage>
        <taxon>Eukaryota</taxon>
        <taxon>Fungi</taxon>
        <taxon>Dikarya</taxon>
        <taxon>Ascomycota</taxon>
        <taxon>Pezizomycotina</taxon>
        <taxon>Orbiliomycetes</taxon>
        <taxon>Orbiliales</taxon>
        <taxon>Orbiliaceae</taxon>
        <taxon>Drechslerella</taxon>
    </lineage>
</organism>
<reference evidence="2" key="1">
    <citation type="submission" date="2023-01" db="EMBL/GenBank/DDBJ databases">
        <title>The chitinases involved in constricting ring structure development in the nematode-trapping fungus Drechslerella dactyloides.</title>
        <authorList>
            <person name="Wang R."/>
            <person name="Zhang L."/>
            <person name="Tang P."/>
            <person name="Li S."/>
            <person name="Liang L."/>
        </authorList>
    </citation>
    <scope>NUCLEOTIDE SEQUENCE</scope>
    <source>
        <strain evidence="2">YMF1.00031</strain>
    </source>
</reference>
<evidence type="ECO:0000256" key="1">
    <source>
        <dbReference type="SAM" id="Phobius"/>
    </source>
</evidence>
<accession>A0AAD6J3I4</accession>
<comment type="caution">
    <text evidence="2">The sequence shown here is derived from an EMBL/GenBank/DDBJ whole genome shotgun (WGS) entry which is preliminary data.</text>
</comment>
<dbReference type="AlphaFoldDB" id="A0AAD6J3I4"/>
<protein>
    <submittedName>
        <fullName evidence="2">Uncharacterized protein</fullName>
    </submittedName>
</protein>
<evidence type="ECO:0000313" key="3">
    <source>
        <dbReference type="Proteomes" id="UP001221413"/>
    </source>
</evidence>
<dbReference type="Proteomes" id="UP001221413">
    <property type="component" value="Unassembled WGS sequence"/>
</dbReference>
<name>A0AAD6J3I4_DREDA</name>